<evidence type="ECO:0000313" key="6">
    <source>
        <dbReference type="EnsemblMetazoa" id="G10812.1:cds"/>
    </source>
</evidence>
<feature type="compositionally biased region" description="Basic and acidic residues" evidence="3">
    <location>
        <begin position="1621"/>
        <end position="1630"/>
    </location>
</feature>
<dbReference type="SMART" id="SM00801">
    <property type="entry name" value="dDENN"/>
    <property type="match status" value="1"/>
</dbReference>
<dbReference type="InterPro" id="IPR051696">
    <property type="entry name" value="DENN_Domain_GEFs"/>
</dbReference>
<feature type="compositionally biased region" description="Polar residues" evidence="3">
    <location>
        <begin position="940"/>
        <end position="972"/>
    </location>
</feature>
<dbReference type="PROSITE" id="PS51375">
    <property type="entry name" value="PPR"/>
    <property type="match status" value="1"/>
</dbReference>
<feature type="region of interest" description="Disordered" evidence="3">
    <location>
        <begin position="1092"/>
        <end position="1125"/>
    </location>
</feature>
<dbReference type="GO" id="GO:0032483">
    <property type="term" value="P:regulation of Rab protein signal transduction"/>
    <property type="evidence" value="ECO:0007669"/>
    <property type="project" value="TreeGrafter"/>
</dbReference>
<dbReference type="Proteomes" id="UP000005408">
    <property type="component" value="Unassembled WGS sequence"/>
</dbReference>
<evidence type="ECO:0000256" key="3">
    <source>
        <dbReference type="SAM" id="MobiDB-lite"/>
    </source>
</evidence>
<dbReference type="GO" id="GO:0031410">
    <property type="term" value="C:cytoplasmic vesicle"/>
    <property type="evidence" value="ECO:0007669"/>
    <property type="project" value="TreeGrafter"/>
</dbReference>
<keyword evidence="7" id="KW-1185">Reference proteome</keyword>
<feature type="domain" description="UDENN" evidence="4">
    <location>
        <begin position="186"/>
        <end position="651"/>
    </location>
</feature>
<dbReference type="PANTHER" id="PTHR12296">
    <property type="entry name" value="DENN DOMAIN-CONTAINING PROTEIN 4"/>
    <property type="match status" value="1"/>
</dbReference>
<evidence type="ECO:0008006" key="8">
    <source>
        <dbReference type="Google" id="ProtNLM"/>
    </source>
</evidence>
<proteinExistence type="predicted"/>
<dbReference type="Gene3D" id="1.25.40.10">
    <property type="entry name" value="Tetratricopeptide repeat domain"/>
    <property type="match status" value="1"/>
</dbReference>
<dbReference type="EnsemblMetazoa" id="G10812.1">
    <property type="protein sequence ID" value="G10812.1:cds"/>
    <property type="gene ID" value="G10812"/>
</dbReference>
<evidence type="ECO:0000256" key="1">
    <source>
        <dbReference type="ARBA" id="ARBA00022658"/>
    </source>
</evidence>
<dbReference type="PROSITE" id="PS50211">
    <property type="entry name" value="DENN"/>
    <property type="match status" value="1"/>
</dbReference>
<dbReference type="Pfam" id="PF02141">
    <property type="entry name" value="DENN"/>
    <property type="match status" value="1"/>
</dbReference>
<keyword evidence="1" id="KW-0344">Guanine-nucleotide releasing factor</keyword>
<dbReference type="PANTHER" id="PTHR12296:SF30">
    <property type="entry name" value="DENN DOMAIN-CONTAINING PROTEIN CRAG"/>
    <property type="match status" value="1"/>
</dbReference>
<evidence type="ECO:0000313" key="7">
    <source>
        <dbReference type="Proteomes" id="UP000005408"/>
    </source>
</evidence>
<organism evidence="6 7">
    <name type="scientific">Magallana gigas</name>
    <name type="common">Pacific oyster</name>
    <name type="synonym">Crassostrea gigas</name>
    <dbReference type="NCBI Taxonomy" id="29159"/>
    <lineage>
        <taxon>Eukaryota</taxon>
        <taxon>Metazoa</taxon>
        <taxon>Spiralia</taxon>
        <taxon>Lophotrochozoa</taxon>
        <taxon>Mollusca</taxon>
        <taxon>Bivalvia</taxon>
        <taxon>Autobranchia</taxon>
        <taxon>Pteriomorphia</taxon>
        <taxon>Ostreida</taxon>
        <taxon>Ostreoidea</taxon>
        <taxon>Ostreidae</taxon>
        <taxon>Magallana</taxon>
    </lineage>
</organism>
<dbReference type="Gene3D" id="3.40.50.11500">
    <property type="match status" value="1"/>
</dbReference>
<feature type="compositionally biased region" description="Basic and acidic residues" evidence="3">
    <location>
        <begin position="1469"/>
        <end position="1482"/>
    </location>
</feature>
<feature type="repeat" description="PPR" evidence="2">
    <location>
        <begin position="809"/>
        <end position="843"/>
    </location>
</feature>
<feature type="region of interest" description="Disordered" evidence="3">
    <location>
        <begin position="1391"/>
        <end position="1419"/>
    </location>
</feature>
<dbReference type="InterPro" id="IPR037516">
    <property type="entry name" value="Tripartite_DENN"/>
</dbReference>
<dbReference type="Pfam" id="PF03456">
    <property type="entry name" value="uDENN"/>
    <property type="match status" value="1"/>
</dbReference>
<reference evidence="6" key="1">
    <citation type="submission" date="2022-08" db="UniProtKB">
        <authorList>
            <consortium name="EnsemblMetazoa"/>
        </authorList>
    </citation>
    <scope>IDENTIFICATION</scope>
    <source>
        <strain evidence="6">05x7-T-G4-1.051#20</strain>
    </source>
</reference>
<dbReference type="InterPro" id="IPR043153">
    <property type="entry name" value="DENN_C"/>
</dbReference>
<name>A0A8W8HS80_MAGGI</name>
<dbReference type="Gene3D" id="2.100.10.50">
    <property type="match status" value="1"/>
</dbReference>
<feature type="region of interest" description="Disordered" evidence="3">
    <location>
        <begin position="1453"/>
        <end position="1501"/>
    </location>
</feature>
<feature type="region of interest" description="Disordered" evidence="3">
    <location>
        <begin position="1601"/>
        <end position="1632"/>
    </location>
</feature>
<dbReference type="InterPro" id="IPR011990">
    <property type="entry name" value="TPR-like_helical_dom_sf"/>
</dbReference>
<dbReference type="InterPro" id="IPR023341">
    <property type="entry name" value="MABP"/>
</dbReference>
<evidence type="ECO:0000259" key="5">
    <source>
        <dbReference type="PROSITE" id="PS51498"/>
    </source>
</evidence>
<dbReference type="InterPro" id="IPR002885">
    <property type="entry name" value="PPR_rpt"/>
</dbReference>
<dbReference type="SMART" id="SM00800">
    <property type="entry name" value="uDENN"/>
    <property type="match status" value="1"/>
</dbReference>
<dbReference type="GO" id="GO:0005085">
    <property type="term" value="F:guanyl-nucleotide exchange factor activity"/>
    <property type="evidence" value="ECO:0007669"/>
    <property type="project" value="UniProtKB-KW"/>
</dbReference>
<evidence type="ECO:0000256" key="2">
    <source>
        <dbReference type="PROSITE-ProRule" id="PRU00708"/>
    </source>
</evidence>
<dbReference type="SMART" id="SM00799">
    <property type="entry name" value="DENN"/>
    <property type="match status" value="1"/>
</dbReference>
<dbReference type="Pfam" id="PF03455">
    <property type="entry name" value="dDENN"/>
    <property type="match status" value="1"/>
</dbReference>
<dbReference type="InterPro" id="IPR005113">
    <property type="entry name" value="uDENN_dom"/>
</dbReference>
<dbReference type="InterPro" id="IPR001194">
    <property type="entry name" value="cDENN_dom"/>
</dbReference>
<feature type="region of interest" description="Disordered" evidence="3">
    <location>
        <begin position="940"/>
        <end position="1021"/>
    </location>
</feature>
<accession>A0A8W8HS80</accession>
<sequence length="2004" mass="226185">MDDRRVADYFVVAGLPDNPLPLEEFSNEAAIKPTYKQDPITDIAVIDKTLGEKVPKGYTCIERTQFNYLADLNHGSIRCHEMFLCYKRGRDKPPLTDVGVLYEGKERLMSECEIVHTTPWGSPANVNNGSNGRIYITFRRARETAASDTLAVVDVVIVLQNKNEVAPHAYHKIEKNLNRGMVGSDVFVCYKKAMVKADILAYKPGLIQRYPEEDYENFPLPPEVPQFCLPMGSSIECWSAKAQHPLPVFSTFVLTLANNEKVYGAAVTFYEEFEEEKLTDLQMRHLGLKNKHIREQYRILKTVHSNKSICLLSHWPFFDAFRKFLTYLYRISITGPHPVPIERHISHFMFDVPYPSPQRPRILVQLNHDALSLSMPEDSPLPQSGASYVTMLKNMGPENCMSLLLYSLLEYKILVHSLRPAVLTGVVEAVAGMIFPLHWQCAYIPLCPLGLSDMLSAPVPYIVGIDSRYFDLYDPPPEVVCVDLDTVTISLPEDKKGVNYRSLPKKPARVLQDTLHKLFDELSTRHGLGHNIDEINLEMGSFDTDFKKKRKEVMEQDLSLVFERKTLLELSIQEALLRFMACLLKGYKNFLKPITKAPTESTTDPASLFDIQGFLRSRDKSNLKFFQQMVKTQTFISFISERSFVSDKDASIAFFDECMEKVDETKDEPKLIDIDESQNSERTVFIMPPDPTGLPEGKTYSYNGFPELRSELFLRKQISNVSLNEKPAKSMHEPLSRRTKQEIRSAQKMALQFANDPQLWAKCLLSHCYSLWFIHLPAYIEQSKALNKCMKEAYDVLQKMQLAKLQPPDEMCYRVMLQLCCLYNQPVMAVKVLYQMKRANVQPNAITYGFYNKAVFEGTWPSTRSNASILWRKLRNVIIGAAQFRRRLRRRSMSLNSNSGSDYDRVSRTSIDSFLEDQSEHRSTGIMVKSDIFSDSSQISTASKGTMSSSTTTAKDESNSTGGVSDKGYNSMSREELKSLTHQPSSGEIDSEQQKANKEKTSLRFTLPSTHKGKEKKEVNGENPEITFSEVEPDFRNRVGSIVRKSLGSVSSSGSHETLKGSMMTSSQAGLLMLSQNSLDATSFPQDVNLQSSLNAGDNKRKRHRSAGDYHTKTSRSNSVFNNWRPRHISGDPSCIGRTPKEILLDDDIFVEENVISRGNLEGINETVDSGVIVEDPQGGALHSDRPQGLDLNHSADPEDSGTQPCDIPQRKSLLDGLGNVVHSVGTPVTENDPLGLFNEDDPGEEGQGEEKVVMRRKNIQTQPFKSERLNYGRHSANFDADIHPEATLLVDPEDPDVVYSVREIDPSEAGIQCNIPDEQKASFRIGSGLSLDDSLSTEYFGGGPRPLSQMEKIGKRLKMGRTQSTPDNLDEQDRTSKSGLSAVTNYLKSFQSPTKKSQDSLDEAGGTPSESRFRRLGSFRKGERLSGAFKSAAGALMSKVNEIKQTISTPVKYGSSQSLGRSSDNLDVDEKRGRDMPGRSLDHHRKHRNPLEEFDNLHPYPNSSLPSSSFMEQYVPLKEFGENKSVTFASLENTLQNIAMEIEISSCFRCNRCRALLYDEEIMAGWSADDSNLNTTCIFCQNKLVPKLQIYVKDWRGGNVSSVEGSKDDDTDKQSSTTDTDAHSSHSNHDPWVLQDKINSISSLDNSNNDLFFGEEHLEGEGPLNVLESPERAKRDSHLAKAAVSNTASSRSSSSIDLEGIALNSRRRCASECFTNSTDNMMYGSSFDSVEDYGGYLSSPIRISIGEDVELPTGPDPTPEMKKDFMERCTTSVDPITVPYLSPLVLRKELDNILANEGDLSLGSDEFLDQHPIIFWNLVWYFKRLEVPSHVPGFLLTAKSINGEEGNVGVYSSKHVLIRPMWDNVRIHEEVGLPMYRSWNEGRSSHMVDALITEAQPFNKAILHQIIESIMCNDLLTPIKLVMNCRRRLRLRKSRHRSMYRDIVFLAFMACGKENIDNDAFDREYRQAFNKLSHMEIKRTQRDDRPRKTRIIWCRKVFGELEV</sequence>
<protein>
    <recommendedName>
        <fullName evidence="8">C-myc promoter-binding protein</fullName>
    </recommendedName>
</protein>
<feature type="compositionally biased region" description="Basic and acidic residues" evidence="3">
    <location>
        <begin position="992"/>
        <end position="1002"/>
    </location>
</feature>
<dbReference type="PROSITE" id="PS51498">
    <property type="entry name" value="MABP"/>
    <property type="match status" value="1"/>
</dbReference>
<feature type="compositionally biased region" description="Polar residues" evidence="3">
    <location>
        <begin position="1453"/>
        <end position="1466"/>
    </location>
</feature>
<feature type="domain" description="MABP" evidence="5">
    <location>
        <begin position="37"/>
        <end position="194"/>
    </location>
</feature>
<evidence type="ECO:0000259" key="4">
    <source>
        <dbReference type="PROSITE" id="PS50211"/>
    </source>
</evidence>
<dbReference type="InterPro" id="IPR005112">
    <property type="entry name" value="dDENN_dom"/>
</dbReference>
<feature type="region of interest" description="Disordered" evidence="3">
    <location>
        <begin position="1176"/>
        <end position="1206"/>
    </location>
</feature>